<dbReference type="Proteomes" id="UP000191931">
    <property type="component" value="Unassembled WGS sequence"/>
</dbReference>
<protein>
    <submittedName>
        <fullName evidence="1">Uncharacterized protein</fullName>
    </submittedName>
</protein>
<evidence type="ECO:0000313" key="2">
    <source>
        <dbReference type="Proteomes" id="UP000191931"/>
    </source>
</evidence>
<sequence>MNRYGLPWIQVITPKKNKYTKEYHNALRELHGFECAFCIYSIYGGLCKSTSRNYKHTSNYSKAR</sequence>
<gene>
    <name evidence="1" type="ORF">MTBBW1_1090002</name>
</gene>
<name>A0A1W1H5E5_9BACT</name>
<organism evidence="1 2">
    <name type="scientific">Desulfamplus magnetovallimortis</name>
    <dbReference type="NCBI Taxonomy" id="1246637"/>
    <lineage>
        <taxon>Bacteria</taxon>
        <taxon>Pseudomonadati</taxon>
        <taxon>Thermodesulfobacteriota</taxon>
        <taxon>Desulfobacteria</taxon>
        <taxon>Desulfobacterales</taxon>
        <taxon>Desulfobacteraceae</taxon>
        <taxon>Desulfamplus</taxon>
    </lineage>
</organism>
<keyword evidence="2" id="KW-1185">Reference proteome</keyword>
<proteinExistence type="predicted"/>
<dbReference type="AlphaFoldDB" id="A0A1W1H5E5"/>
<dbReference type="EMBL" id="FWEV01000012">
    <property type="protein sequence ID" value="SLM27711.1"/>
    <property type="molecule type" value="Genomic_DNA"/>
</dbReference>
<dbReference type="STRING" id="1246637.MTBBW1_1090002"/>
<reference evidence="1 2" key="1">
    <citation type="submission" date="2017-03" db="EMBL/GenBank/DDBJ databases">
        <authorList>
            <person name="Afonso C.L."/>
            <person name="Miller P.J."/>
            <person name="Scott M.A."/>
            <person name="Spackman E."/>
            <person name="Goraichik I."/>
            <person name="Dimitrov K.M."/>
            <person name="Suarez D.L."/>
            <person name="Swayne D.E."/>
        </authorList>
    </citation>
    <scope>NUCLEOTIDE SEQUENCE [LARGE SCALE GENOMIC DNA]</scope>
    <source>
        <strain evidence="1">PRJEB14757</strain>
    </source>
</reference>
<evidence type="ECO:0000313" key="1">
    <source>
        <dbReference type="EMBL" id="SLM27711.1"/>
    </source>
</evidence>
<accession>A0A1W1H5E5</accession>